<reference evidence="4" key="1">
    <citation type="submission" date="2017-02" db="UniProtKB">
        <authorList>
            <consortium name="WormBaseParasite"/>
        </authorList>
    </citation>
    <scope>IDENTIFICATION</scope>
</reference>
<evidence type="ECO:0000313" key="4">
    <source>
        <dbReference type="WBParaSite" id="ASIM_0000841501-mRNA-1"/>
    </source>
</evidence>
<dbReference type="Proteomes" id="UP000267096">
    <property type="component" value="Unassembled WGS sequence"/>
</dbReference>
<dbReference type="AlphaFoldDB" id="A0A0M3JL85"/>
<feature type="compositionally biased region" description="Acidic residues" evidence="1">
    <location>
        <begin position="1"/>
        <end position="14"/>
    </location>
</feature>
<keyword evidence="3" id="KW-1185">Reference proteome</keyword>
<organism evidence="4">
    <name type="scientific">Anisakis simplex</name>
    <name type="common">Herring worm</name>
    <dbReference type="NCBI Taxonomy" id="6269"/>
    <lineage>
        <taxon>Eukaryota</taxon>
        <taxon>Metazoa</taxon>
        <taxon>Ecdysozoa</taxon>
        <taxon>Nematoda</taxon>
        <taxon>Chromadorea</taxon>
        <taxon>Rhabditida</taxon>
        <taxon>Spirurina</taxon>
        <taxon>Ascaridomorpha</taxon>
        <taxon>Ascaridoidea</taxon>
        <taxon>Anisakidae</taxon>
        <taxon>Anisakis</taxon>
        <taxon>Anisakis simplex complex</taxon>
    </lineage>
</organism>
<dbReference type="WBParaSite" id="ASIM_0000841501-mRNA-1">
    <property type="protein sequence ID" value="ASIM_0000841501-mRNA-1"/>
    <property type="gene ID" value="ASIM_0000841501"/>
</dbReference>
<reference evidence="2 3" key="2">
    <citation type="submission" date="2018-11" db="EMBL/GenBank/DDBJ databases">
        <authorList>
            <consortium name="Pathogen Informatics"/>
        </authorList>
    </citation>
    <scope>NUCLEOTIDE SEQUENCE [LARGE SCALE GENOMIC DNA]</scope>
</reference>
<feature type="region of interest" description="Disordered" evidence="1">
    <location>
        <begin position="65"/>
        <end position="84"/>
    </location>
</feature>
<accession>A0A0M3JL85</accession>
<sequence>MPDDEEEQGESMENEVEKSEQSSSKLSPSNYAPVIHTSTNLYQLADIATMAPDIAALTVRDDEEVAESDRMAEERWSRICESLS</sequence>
<gene>
    <name evidence="2" type="ORF">ASIM_LOCUS8167</name>
</gene>
<feature type="region of interest" description="Disordered" evidence="1">
    <location>
        <begin position="1"/>
        <end position="32"/>
    </location>
</feature>
<protein>
    <submittedName>
        <fullName evidence="2 4">Uncharacterized protein</fullName>
    </submittedName>
</protein>
<name>A0A0M3JL85_ANISI</name>
<evidence type="ECO:0000313" key="2">
    <source>
        <dbReference type="EMBL" id="VDK30993.1"/>
    </source>
</evidence>
<proteinExistence type="predicted"/>
<evidence type="ECO:0000256" key="1">
    <source>
        <dbReference type="SAM" id="MobiDB-lite"/>
    </source>
</evidence>
<evidence type="ECO:0000313" key="3">
    <source>
        <dbReference type="Proteomes" id="UP000267096"/>
    </source>
</evidence>
<feature type="compositionally biased region" description="Basic and acidic residues" evidence="1">
    <location>
        <begin position="67"/>
        <end position="78"/>
    </location>
</feature>
<dbReference type="OrthoDB" id="422220at2759"/>
<dbReference type="EMBL" id="UYRR01021451">
    <property type="protein sequence ID" value="VDK30993.1"/>
    <property type="molecule type" value="Genomic_DNA"/>
</dbReference>